<reference evidence="10 11" key="1">
    <citation type="submission" date="2024-03" db="EMBL/GenBank/DDBJ databases">
        <title>The Acrasis kona genome and developmental transcriptomes reveal deep origins of eukaryotic multicellular pathways.</title>
        <authorList>
            <person name="Sheikh S."/>
            <person name="Fu C.-J."/>
            <person name="Brown M.W."/>
            <person name="Baldauf S.L."/>
        </authorList>
    </citation>
    <scope>NUCLEOTIDE SEQUENCE [LARGE SCALE GENOMIC DNA]</scope>
    <source>
        <strain evidence="10 11">ATCC MYA-3509</strain>
    </source>
</reference>
<evidence type="ECO:0000313" key="11">
    <source>
        <dbReference type="Proteomes" id="UP001431209"/>
    </source>
</evidence>
<name>A0AAW2ZBC1_9EUKA</name>
<dbReference type="GO" id="GO:0000290">
    <property type="term" value="P:deadenylation-dependent decapping of nuclear-transcribed mRNA"/>
    <property type="evidence" value="ECO:0007669"/>
    <property type="project" value="TreeGrafter"/>
</dbReference>
<dbReference type="SUPFAM" id="SSF50182">
    <property type="entry name" value="Sm-like ribonucleoproteins"/>
    <property type="match status" value="1"/>
</dbReference>
<evidence type="ECO:0000256" key="6">
    <source>
        <dbReference type="RuleBase" id="RU365047"/>
    </source>
</evidence>
<sequence>MNNFGGPPPHFQQGGNQQNPNNSPFNQQFPQNFPQQHGVPNNFLHHQFTQGLAQPQQFQYGSPPLQHFMQPPPQHVQQHPLLQQIQQQNNIPQQFHPQPQQIQPQFPQQYPQQNNQPKQQIQQRVEKQNSPGPQQQTRYQPQSQPQRRDHRDHDNYDASFYFPGAASLSDQLDKQVLVVLRDGKKLIGTLRSYDQFANMVLESTVERIVVGNQYSDLTLGLYMVRGENVILMGEIDETLKKSQKLQKISLTDILELQKEEREEYEEKTKKQNLILRRKGLAVDEDPML</sequence>
<protein>
    <recommendedName>
        <fullName evidence="6">U6 snRNA-associated Sm-like protein LSm1</fullName>
    </recommendedName>
</protein>
<evidence type="ECO:0000256" key="8">
    <source>
        <dbReference type="SAM" id="MobiDB-lite"/>
    </source>
</evidence>
<keyword evidence="2 6" id="KW-0963">Cytoplasm</keyword>
<evidence type="ECO:0000256" key="7">
    <source>
        <dbReference type="SAM" id="Coils"/>
    </source>
</evidence>
<keyword evidence="5 6" id="KW-0687">Ribonucleoprotein</keyword>
<evidence type="ECO:0000256" key="3">
    <source>
        <dbReference type="ARBA" id="ARBA00022664"/>
    </source>
</evidence>
<feature type="region of interest" description="Disordered" evidence="8">
    <location>
        <begin position="57"/>
        <end position="79"/>
    </location>
</feature>
<dbReference type="InterPro" id="IPR047575">
    <property type="entry name" value="Sm"/>
</dbReference>
<gene>
    <name evidence="6" type="primary">LSM1</name>
    <name evidence="10" type="ORF">AKO1_012075</name>
</gene>
<dbReference type="EMBL" id="JAOPGA020001253">
    <property type="protein sequence ID" value="KAL0486654.1"/>
    <property type="molecule type" value="Genomic_DNA"/>
</dbReference>
<dbReference type="AlphaFoldDB" id="A0AAW2ZBC1"/>
<dbReference type="Gene3D" id="2.30.30.100">
    <property type="match status" value="1"/>
</dbReference>
<evidence type="ECO:0000256" key="5">
    <source>
        <dbReference type="ARBA" id="ARBA00023274"/>
    </source>
</evidence>
<feature type="compositionally biased region" description="Low complexity" evidence="8">
    <location>
        <begin position="133"/>
        <end position="145"/>
    </location>
</feature>
<dbReference type="GO" id="GO:0003729">
    <property type="term" value="F:mRNA binding"/>
    <property type="evidence" value="ECO:0007669"/>
    <property type="project" value="TreeGrafter"/>
</dbReference>
<comment type="subunit">
    <text evidence="6">LSm subunits form a heteromer with a donut shape.</text>
</comment>
<keyword evidence="4 6" id="KW-0694">RNA-binding</keyword>
<dbReference type="SMART" id="SM00651">
    <property type="entry name" value="Sm"/>
    <property type="match status" value="1"/>
</dbReference>
<keyword evidence="3 6" id="KW-0507">mRNA processing</keyword>
<feature type="compositionally biased region" description="Low complexity" evidence="8">
    <location>
        <begin position="94"/>
        <end position="123"/>
    </location>
</feature>
<accession>A0AAW2ZBC1</accession>
<comment type="subcellular location">
    <subcellularLocation>
        <location evidence="6">Cytoplasm</location>
    </subcellularLocation>
    <subcellularLocation>
        <location evidence="6">Cytoplasm</location>
        <location evidence="6">P-body</location>
    </subcellularLocation>
</comment>
<dbReference type="InterPro" id="IPR001163">
    <property type="entry name" value="Sm_dom_euk/arc"/>
</dbReference>
<dbReference type="InterPro" id="IPR034104">
    <property type="entry name" value="Lsm1"/>
</dbReference>
<dbReference type="PANTHER" id="PTHR15588:SF8">
    <property type="entry name" value="U6 SNRNA-ASSOCIATED SM-LIKE PROTEIN LSM1"/>
    <property type="match status" value="1"/>
</dbReference>
<comment type="similarity">
    <text evidence="1 6">Belongs to the snRNP Sm proteins family.</text>
</comment>
<comment type="caution">
    <text evidence="10">The sequence shown here is derived from an EMBL/GenBank/DDBJ whole genome shotgun (WGS) entry which is preliminary data.</text>
</comment>
<feature type="region of interest" description="Disordered" evidence="8">
    <location>
        <begin position="94"/>
        <end position="159"/>
    </location>
</feature>
<feature type="compositionally biased region" description="Low complexity" evidence="8">
    <location>
        <begin position="11"/>
        <end position="38"/>
    </location>
</feature>
<dbReference type="Proteomes" id="UP001431209">
    <property type="component" value="Unassembled WGS sequence"/>
</dbReference>
<feature type="region of interest" description="Disordered" evidence="8">
    <location>
        <begin position="1"/>
        <end position="42"/>
    </location>
</feature>
<feature type="coiled-coil region" evidence="7">
    <location>
        <begin position="247"/>
        <end position="274"/>
    </location>
</feature>
<organism evidence="10 11">
    <name type="scientific">Acrasis kona</name>
    <dbReference type="NCBI Taxonomy" id="1008807"/>
    <lineage>
        <taxon>Eukaryota</taxon>
        <taxon>Discoba</taxon>
        <taxon>Heterolobosea</taxon>
        <taxon>Tetramitia</taxon>
        <taxon>Eutetramitia</taxon>
        <taxon>Acrasidae</taxon>
        <taxon>Acrasis</taxon>
    </lineage>
</organism>
<feature type="domain" description="Sm" evidence="9">
    <location>
        <begin position="163"/>
        <end position="238"/>
    </location>
</feature>
<dbReference type="PANTHER" id="PTHR15588">
    <property type="entry name" value="LSM1"/>
    <property type="match status" value="1"/>
</dbReference>
<evidence type="ECO:0000256" key="4">
    <source>
        <dbReference type="ARBA" id="ARBA00022884"/>
    </source>
</evidence>
<dbReference type="InterPro" id="IPR010920">
    <property type="entry name" value="LSM_dom_sf"/>
</dbReference>
<feature type="compositionally biased region" description="Basic and acidic residues" evidence="8">
    <location>
        <begin position="146"/>
        <end position="156"/>
    </location>
</feature>
<evidence type="ECO:0000256" key="2">
    <source>
        <dbReference type="ARBA" id="ARBA00022490"/>
    </source>
</evidence>
<evidence type="ECO:0000259" key="9">
    <source>
        <dbReference type="PROSITE" id="PS52002"/>
    </source>
</evidence>
<dbReference type="PROSITE" id="PS52002">
    <property type="entry name" value="SM"/>
    <property type="match status" value="1"/>
</dbReference>
<keyword evidence="11" id="KW-1185">Reference proteome</keyword>
<feature type="compositionally biased region" description="Pro residues" evidence="8">
    <location>
        <begin position="1"/>
        <end position="10"/>
    </location>
</feature>
<dbReference type="GO" id="GO:1990904">
    <property type="term" value="C:ribonucleoprotein complex"/>
    <property type="evidence" value="ECO:0007669"/>
    <property type="project" value="UniProtKB-KW"/>
</dbReference>
<dbReference type="GO" id="GO:0006397">
    <property type="term" value="P:mRNA processing"/>
    <property type="evidence" value="ECO:0007669"/>
    <property type="project" value="UniProtKB-UniRule"/>
</dbReference>
<evidence type="ECO:0000256" key="1">
    <source>
        <dbReference type="ARBA" id="ARBA00006850"/>
    </source>
</evidence>
<evidence type="ECO:0000313" key="10">
    <source>
        <dbReference type="EMBL" id="KAL0486654.1"/>
    </source>
</evidence>
<keyword evidence="7" id="KW-0175">Coiled coil</keyword>
<proteinExistence type="inferred from homology"/>
<dbReference type="Pfam" id="PF01423">
    <property type="entry name" value="LSM"/>
    <property type="match status" value="1"/>
</dbReference>
<dbReference type="GO" id="GO:1990726">
    <property type="term" value="C:Lsm1-7-Pat1 complex"/>
    <property type="evidence" value="ECO:0007669"/>
    <property type="project" value="TreeGrafter"/>
</dbReference>
<dbReference type="GO" id="GO:0000932">
    <property type="term" value="C:P-body"/>
    <property type="evidence" value="ECO:0007669"/>
    <property type="project" value="UniProtKB-SubCell"/>
</dbReference>
<comment type="function">
    <text evidence="6">Probably involved with other LSm subunits in the general process of degradation of mRNAs.</text>
</comment>
<dbReference type="InterPro" id="IPR044642">
    <property type="entry name" value="PTHR15588"/>
</dbReference>
<dbReference type="CDD" id="cd01728">
    <property type="entry name" value="LSm1"/>
    <property type="match status" value="1"/>
</dbReference>